<accession>A0A8T3AZX9</accession>
<dbReference type="AlphaFoldDB" id="A0A8T3AZX9"/>
<protein>
    <submittedName>
        <fullName evidence="2">Uncharacterized protein</fullName>
    </submittedName>
</protein>
<evidence type="ECO:0000313" key="3">
    <source>
        <dbReference type="Proteomes" id="UP000829196"/>
    </source>
</evidence>
<comment type="caution">
    <text evidence="2">The sequence shown here is derived from an EMBL/GenBank/DDBJ whole genome shotgun (WGS) entry which is preliminary data.</text>
</comment>
<keyword evidence="3" id="KW-1185">Reference proteome</keyword>
<gene>
    <name evidence="2" type="ORF">KFK09_017029</name>
</gene>
<dbReference type="EMBL" id="JAGYWB010000012">
    <property type="protein sequence ID" value="KAI0502083.1"/>
    <property type="molecule type" value="Genomic_DNA"/>
</dbReference>
<name>A0A8T3AZX9_DENNO</name>
<evidence type="ECO:0000256" key="1">
    <source>
        <dbReference type="SAM" id="MobiDB-lite"/>
    </source>
</evidence>
<reference evidence="2" key="1">
    <citation type="journal article" date="2022" name="Front. Genet.">
        <title>Chromosome-Scale Assembly of the Dendrobium nobile Genome Provides Insights Into the Molecular Mechanism of the Biosynthesis of the Medicinal Active Ingredient of Dendrobium.</title>
        <authorList>
            <person name="Xu Q."/>
            <person name="Niu S.-C."/>
            <person name="Li K.-L."/>
            <person name="Zheng P.-J."/>
            <person name="Zhang X.-J."/>
            <person name="Jia Y."/>
            <person name="Liu Y."/>
            <person name="Niu Y.-X."/>
            <person name="Yu L.-H."/>
            <person name="Chen D.-F."/>
            <person name="Zhang G.-Q."/>
        </authorList>
    </citation>
    <scope>NUCLEOTIDE SEQUENCE</scope>
    <source>
        <tissue evidence="2">Leaf</tissue>
    </source>
</reference>
<dbReference type="Proteomes" id="UP000829196">
    <property type="component" value="Unassembled WGS sequence"/>
</dbReference>
<proteinExistence type="predicted"/>
<organism evidence="2 3">
    <name type="scientific">Dendrobium nobile</name>
    <name type="common">Orchid</name>
    <dbReference type="NCBI Taxonomy" id="94219"/>
    <lineage>
        <taxon>Eukaryota</taxon>
        <taxon>Viridiplantae</taxon>
        <taxon>Streptophyta</taxon>
        <taxon>Embryophyta</taxon>
        <taxon>Tracheophyta</taxon>
        <taxon>Spermatophyta</taxon>
        <taxon>Magnoliopsida</taxon>
        <taxon>Liliopsida</taxon>
        <taxon>Asparagales</taxon>
        <taxon>Orchidaceae</taxon>
        <taxon>Epidendroideae</taxon>
        <taxon>Malaxideae</taxon>
        <taxon>Dendrobiinae</taxon>
        <taxon>Dendrobium</taxon>
    </lineage>
</organism>
<evidence type="ECO:0000313" key="2">
    <source>
        <dbReference type="EMBL" id="KAI0502083.1"/>
    </source>
</evidence>
<feature type="region of interest" description="Disordered" evidence="1">
    <location>
        <begin position="129"/>
        <end position="154"/>
    </location>
</feature>
<sequence length="154" mass="17614">MDSTFTVHPNHSPFTLDLSPIYGSRYSKKSINIPLIPFEKETRNLRKEERDQRLFLPLPPRPLPSLLSDHHLRPGVLPDHHLRPELLSNHQLRPRVLPDHHLRLGVMLDHDLRPRLLLDNHLTLEVLPDQPLEARSSAGPPSEARTSVGPPPND</sequence>